<evidence type="ECO:0000256" key="1">
    <source>
        <dbReference type="ARBA" id="ARBA00022741"/>
    </source>
</evidence>
<dbReference type="GO" id="GO:0005524">
    <property type="term" value="F:ATP binding"/>
    <property type="evidence" value="ECO:0007669"/>
    <property type="project" value="UniProtKB-KW"/>
</dbReference>
<evidence type="ECO:0000313" key="5">
    <source>
        <dbReference type="EMBL" id="MPN04151.1"/>
    </source>
</evidence>
<dbReference type="GO" id="GO:0005829">
    <property type="term" value="C:cytosol"/>
    <property type="evidence" value="ECO:0007669"/>
    <property type="project" value="TreeGrafter"/>
</dbReference>
<keyword evidence="2" id="KW-0067">ATP-binding</keyword>
<feature type="domain" description="DNA mismatch repair proteins mutS family" evidence="4">
    <location>
        <begin position="1"/>
        <end position="90"/>
    </location>
</feature>
<evidence type="ECO:0000256" key="2">
    <source>
        <dbReference type="ARBA" id="ARBA00022840"/>
    </source>
</evidence>
<dbReference type="InterPro" id="IPR045076">
    <property type="entry name" value="MutS"/>
</dbReference>
<keyword evidence="1" id="KW-0547">Nucleotide-binding</keyword>
<dbReference type="AlphaFoldDB" id="A0A645EQ52"/>
<dbReference type="GO" id="GO:0006298">
    <property type="term" value="P:mismatch repair"/>
    <property type="evidence" value="ECO:0007669"/>
    <property type="project" value="InterPro"/>
</dbReference>
<dbReference type="GO" id="GO:0030983">
    <property type="term" value="F:mismatched DNA binding"/>
    <property type="evidence" value="ECO:0007669"/>
    <property type="project" value="InterPro"/>
</dbReference>
<dbReference type="Pfam" id="PF00488">
    <property type="entry name" value="MutS_V"/>
    <property type="match status" value="1"/>
</dbReference>
<keyword evidence="3" id="KW-0238">DNA-binding</keyword>
<gene>
    <name evidence="5" type="primary">mutS_53</name>
    <name evidence="5" type="ORF">SDC9_151387</name>
</gene>
<evidence type="ECO:0000256" key="3">
    <source>
        <dbReference type="ARBA" id="ARBA00023125"/>
    </source>
</evidence>
<dbReference type="PANTHER" id="PTHR11361">
    <property type="entry name" value="DNA MISMATCH REPAIR PROTEIN MUTS FAMILY MEMBER"/>
    <property type="match status" value="1"/>
</dbReference>
<accession>A0A645EQ52</accession>
<proteinExistence type="predicted"/>
<dbReference type="GO" id="GO:0140664">
    <property type="term" value="F:ATP-dependent DNA damage sensor activity"/>
    <property type="evidence" value="ECO:0007669"/>
    <property type="project" value="InterPro"/>
</dbReference>
<dbReference type="PANTHER" id="PTHR11361:SF34">
    <property type="entry name" value="DNA MISMATCH REPAIR PROTEIN MSH1, MITOCHONDRIAL"/>
    <property type="match status" value="1"/>
</dbReference>
<comment type="caution">
    <text evidence="5">The sequence shown here is derived from an EMBL/GenBank/DDBJ whole genome shotgun (WGS) entry which is preliminary data.</text>
</comment>
<dbReference type="Gene3D" id="3.40.50.300">
    <property type="entry name" value="P-loop containing nucleotide triphosphate hydrolases"/>
    <property type="match status" value="1"/>
</dbReference>
<organism evidence="5">
    <name type="scientific">bioreactor metagenome</name>
    <dbReference type="NCBI Taxonomy" id="1076179"/>
    <lineage>
        <taxon>unclassified sequences</taxon>
        <taxon>metagenomes</taxon>
        <taxon>ecological metagenomes</taxon>
    </lineage>
</organism>
<reference evidence="5" key="1">
    <citation type="submission" date="2019-08" db="EMBL/GenBank/DDBJ databases">
        <authorList>
            <person name="Kucharzyk K."/>
            <person name="Murdoch R.W."/>
            <person name="Higgins S."/>
            <person name="Loffler F."/>
        </authorList>
    </citation>
    <scope>NUCLEOTIDE SEQUENCE</scope>
</reference>
<dbReference type="InterPro" id="IPR027417">
    <property type="entry name" value="P-loop_NTPase"/>
</dbReference>
<name>A0A645EQ52_9ZZZZ</name>
<dbReference type="EMBL" id="VSSQ01050081">
    <property type="protein sequence ID" value="MPN04151.1"/>
    <property type="molecule type" value="Genomic_DNA"/>
</dbReference>
<dbReference type="SUPFAM" id="SSF52540">
    <property type="entry name" value="P-loop containing nucleoside triphosphate hydrolases"/>
    <property type="match status" value="1"/>
</dbReference>
<protein>
    <submittedName>
        <fullName evidence="5">DNA mismatch repair protein MutS</fullName>
    </submittedName>
</protein>
<dbReference type="SMART" id="SM00534">
    <property type="entry name" value="MUTSac"/>
    <property type="match status" value="1"/>
</dbReference>
<dbReference type="InterPro" id="IPR000432">
    <property type="entry name" value="DNA_mismatch_repair_MutS_C"/>
</dbReference>
<evidence type="ECO:0000259" key="4">
    <source>
        <dbReference type="SMART" id="SM00534"/>
    </source>
</evidence>
<sequence>MALAQAMIEYIASNIQAKTIFSTHYHELTQLEDTIMVLKNYHVEVYEENDHVTFLYHVKIGKVDRSYGINVARLAKLPDLVIKRARELLKDLESKKKIVQQSFAVVDMQKPDNRFDDIKSQLEMINVNELTPLEALQMIADLQKSLKKRGQ</sequence>